<evidence type="ECO:0000256" key="4">
    <source>
        <dbReference type="ARBA" id="ARBA00018672"/>
    </source>
</evidence>
<proteinExistence type="inferred from homology"/>
<feature type="transmembrane region" description="Helical" evidence="12">
    <location>
        <begin position="14"/>
        <end position="34"/>
    </location>
</feature>
<dbReference type="GO" id="GO:0000155">
    <property type="term" value="F:phosphorelay sensor kinase activity"/>
    <property type="evidence" value="ECO:0007669"/>
    <property type="project" value="InterPro"/>
</dbReference>
<dbReference type="InterPro" id="IPR005467">
    <property type="entry name" value="His_kinase_dom"/>
</dbReference>
<dbReference type="PRINTS" id="PR00344">
    <property type="entry name" value="BCTRLSENSOR"/>
</dbReference>
<evidence type="ECO:0000256" key="10">
    <source>
        <dbReference type="PROSITE-ProRule" id="PRU00169"/>
    </source>
</evidence>
<dbReference type="Pfam" id="PF00072">
    <property type="entry name" value="Response_reg"/>
    <property type="match status" value="2"/>
</dbReference>
<dbReference type="AlphaFoldDB" id="A0A2A6Z908"/>
<feature type="domain" description="Response regulatory" evidence="14">
    <location>
        <begin position="736"/>
        <end position="857"/>
    </location>
</feature>
<evidence type="ECO:0000259" key="14">
    <source>
        <dbReference type="PROSITE" id="PS50110"/>
    </source>
</evidence>
<sequence length="858" mass="95839">MARKNRTTPDKRIWTAYLIIGVLLMAGVAFFSSWRAMRTAEERFCQTLEFVKSQSTSFEKHNDTITAKALRRTAVAVHQLAENPALDLSDPQCLNRQTEKLWLTGISVLGPDGTLRCESTTNGIGYDRFGDQLKNDAVLDVLSYPRKTYVKRVLLEDGSAVDVAAHRAESTELLLLAYRYTPAEFVEETALSIQSVLDGYPAETSGTLFIVQNNQVIAANSPELMGQDTADSPLVQGIRKAGAAEKLAHTRDWNGSGCYFGMFCHGRSFDLYAYTDEKMIFRESLSLVLTALVGYILLVMVLQLLRRRSAQEMELQKKEQERKYQTQLEEQNRKLEIALQHEGAANRAKREFLFNMSHDIRTPMNAIIGFTSLAATHIDNREQVLDYLKKISTSSQHLLSLINDVLDMSRIESGKVKIEEKAVHLPDLVHDVRSIIQPNVSAKRLSLFIDTMDVENEDIITDPLRLNQILLNILSNAIKFTPTGGMISIRIAEKNGAPAGRACYEFRIKDNGIGMSEEFQKHIFEEFTREENSTVSGIQGTGLGMSITKNIVDLMGGTIAIESEPGKGSEFIVNLCFALSGQKVELRQLPQLEGLRALVADDDTDTCLSVSTMLSKIGMRPEWTISGREAVIRTRYAMEQGDEFSVYIIDWLIPDMNGIEIVRQIRKVIGKSCPIIILTAYDWADIEEEARAAGVTAFCEKPLFLSELRRVLAEPFGAEPDCRPVQRNAEAFKGKKILLVEDNELNREIAVEILKEAGFEVESAEDGEIAVRKMKQAADGQYDLILMDIQMPNMDGYEATRQIRALPDAAKAGIPIFAMTANAFEEDRQNALEAGMNGHIAKPLDIPHLLQVLADVLK</sequence>
<evidence type="ECO:0000256" key="9">
    <source>
        <dbReference type="ARBA" id="ARBA00074306"/>
    </source>
</evidence>
<feature type="domain" description="Response regulatory" evidence="14">
    <location>
        <begin position="596"/>
        <end position="716"/>
    </location>
</feature>
<gene>
    <name evidence="15" type="ORF">CGS46_10790</name>
</gene>
<keyword evidence="12" id="KW-0472">Membrane</keyword>
<accession>A0A2A6Z908</accession>
<dbReference type="SUPFAM" id="SSF52172">
    <property type="entry name" value="CheY-like"/>
    <property type="match status" value="2"/>
</dbReference>
<evidence type="ECO:0000313" key="15">
    <source>
        <dbReference type="EMBL" id="PDX57849.1"/>
    </source>
</evidence>
<evidence type="ECO:0000256" key="5">
    <source>
        <dbReference type="ARBA" id="ARBA00022553"/>
    </source>
</evidence>
<evidence type="ECO:0000256" key="6">
    <source>
        <dbReference type="ARBA" id="ARBA00022777"/>
    </source>
</evidence>
<dbReference type="Gene3D" id="3.30.565.10">
    <property type="entry name" value="Histidine kinase-like ATPase, C-terminal domain"/>
    <property type="match status" value="1"/>
</dbReference>
<dbReference type="Gene3D" id="3.40.50.2300">
    <property type="match status" value="2"/>
</dbReference>
<dbReference type="Gene3D" id="1.10.287.130">
    <property type="match status" value="1"/>
</dbReference>
<keyword evidence="6 15" id="KW-0808">Transferase</keyword>
<dbReference type="InterPro" id="IPR011006">
    <property type="entry name" value="CheY-like_superfamily"/>
</dbReference>
<dbReference type="SMART" id="SM00448">
    <property type="entry name" value="REC"/>
    <property type="match status" value="2"/>
</dbReference>
<evidence type="ECO:0000256" key="12">
    <source>
        <dbReference type="SAM" id="Phobius"/>
    </source>
</evidence>
<evidence type="ECO:0000256" key="8">
    <source>
        <dbReference type="ARBA" id="ARBA00024867"/>
    </source>
</evidence>
<comment type="similarity">
    <text evidence="2">In the N-terminal section; belongs to the phytochrome family.</text>
</comment>
<dbReference type="PROSITE" id="PS50109">
    <property type="entry name" value="HIS_KIN"/>
    <property type="match status" value="1"/>
</dbReference>
<feature type="modified residue" description="4-aspartylphosphate" evidence="10">
    <location>
        <position position="788"/>
    </location>
</feature>
<dbReference type="EMBL" id="NMTQ01000036">
    <property type="protein sequence ID" value="PDX57849.1"/>
    <property type="molecule type" value="Genomic_DNA"/>
</dbReference>
<dbReference type="SUPFAM" id="SSF47384">
    <property type="entry name" value="Homodimeric domain of signal transducing histidine kinase"/>
    <property type="match status" value="1"/>
</dbReference>
<dbReference type="SMART" id="SM00387">
    <property type="entry name" value="HATPase_c"/>
    <property type="match status" value="1"/>
</dbReference>
<dbReference type="PANTHER" id="PTHR45339">
    <property type="entry name" value="HYBRID SIGNAL TRANSDUCTION HISTIDINE KINASE J"/>
    <property type="match status" value="1"/>
</dbReference>
<dbReference type="Pfam" id="PF00512">
    <property type="entry name" value="HisKA"/>
    <property type="match status" value="1"/>
</dbReference>
<evidence type="ECO:0000256" key="3">
    <source>
        <dbReference type="ARBA" id="ARBA00012438"/>
    </source>
</evidence>
<dbReference type="InterPro" id="IPR036097">
    <property type="entry name" value="HisK_dim/P_sf"/>
</dbReference>
<dbReference type="InterPro" id="IPR004358">
    <property type="entry name" value="Sig_transdc_His_kin-like_C"/>
</dbReference>
<dbReference type="CDD" id="cd17546">
    <property type="entry name" value="REC_hyHK_CKI1_RcsC-like"/>
    <property type="match status" value="2"/>
</dbReference>
<comment type="catalytic activity">
    <reaction evidence="1">
        <text>ATP + protein L-histidine = ADP + protein N-phospho-L-histidine.</text>
        <dbReference type="EC" id="2.7.13.3"/>
    </reaction>
</comment>
<dbReference type="Pfam" id="PF02518">
    <property type="entry name" value="HATPase_c"/>
    <property type="match status" value="1"/>
</dbReference>
<keyword evidence="11" id="KW-0175">Coiled coil</keyword>
<dbReference type="SMART" id="SM00388">
    <property type="entry name" value="HisKA"/>
    <property type="match status" value="1"/>
</dbReference>
<feature type="coiled-coil region" evidence="11">
    <location>
        <begin position="301"/>
        <end position="330"/>
    </location>
</feature>
<keyword evidence="12" id="KW-0812">Transmembrane</keyword>
<evidence type="ECO:0000256" key="2">
    <source>
        <dbReference type="ARBA" id="ARBA00006402"/>
    </source>
</evidence>
<dbReference type="Proteomes" id="UP000220752">
    <property type="component" value="Unassembled WGS sequence"/>
</dbReference>
<reference evidence="15 16" key="1">
    <citation type="journal article" date="2017" name="Front. Microbiol.">
        <title>New Insights into the Diversity of the Genus Faecalibacterium.</title>
        <authorList>
            <person name="Benevides L."/>
            <person name="Burman S."/>
            <person name="Martin R."/>
            <person name="Robert V."/>
            <person name="Thomas M."/>
            <person name="Miquel S."/>
            <person name="Chain F."/>
            <person name="Sokol H."/>
            <person name="Bermudez-Humaran L.G."/>
            <person name="Morrison M."/>
            <person name="Langella P."/>
            <person name="Azevedo V.A."/>
            <person name="Chatel J.M."/>
            <person name="Soares S."/>
        </authorList>
    </citation>
    <scope>NUCLEOTIDE SEQUENCE [LARGE SCALE GENOMIC DNA]</scope>
    <source>
        <strain evidence="16">CNCM I-4540</strain>
    </source>
</reference>
<keyword evidence="12" id="KW-1133">Transmembrane helix</keyword>
<dbReference type="PROSITE" id="PS50110">
    <property type="entry name" value="RESPONSE_REGULATORY"/>
    <property type="match status" value="2"/>
</dbReference>
<dbReference type="EC" id="2.7.13.3" evidence="3"/>
<keyword evidence="5 10" id="KW-0597">Phosphoprotein</keyword>
<evidence type="ECO:0000256" key="1">
    <source>
        <dbReference type="ARBA" id="ARBA00000085"/>
    </source>
</evidence>
<evidence type="ECO:0000256" key="11">
    <source>
        <dbReference type="SAM" id="Coils"/>
    </source>
</evidence>
<feature type="modified residue" description="4-aspartylphosphate" evidence="10">
    <location>
        <position position="650"/>
    </location>
</feature>
<dbReference type="CDD" id="cd00082">
    <property type="entry name" value="HisKA"/>
    <property type="match status" value="1"/>
</dbReference>
<dbReference type="InterPro" id="IPR003594">
    <property type="entry name" value="HATPase_dom"/>
</dbReference>
<comment type="caution">
    <text evidence="15">The sequence shown here is derived from an EMBL/GenBank/DDBJ whole genome shotgun (WGS) entry which is preliminary data.</text>
</comment>
<keyword evidence="16" id="KW-1185">Reference proteome</keyword>
<dbReference type="FunFam" id="3.30.565.10:FF:000010">
    <property type="entry name" value="Sensor histidine kinase RcsC"/>
    <property type="match status" value="1"/>
</dbReference>
<dbReference type="PANTHER" id="PTHR45339:SF1">
    <property type="entry name" value="HYBRID SIGNAL TRANSDUCTION HISTIDINE KINASE J"/>
    <property type="match status" value="1"/>
</dbReference>
<dbReference type="SUPFAM" id="SSF55874">
    <property type="entry name" value="ATPase domain of HSP90 chaperone/DNA topoisomerase II/histidine kinase"/>
    <property type="match status" value="1"/>
</dbReference>
<evidence type="ECO:0000256" key="7">
    <source>
        <dbReference type="ARBA" id="ARBA00023012"/>
    </source>
</evidence>
<comment type="function">
    <text evidence="8">May play the central regulatory role in sporulation. It may be an element of the effector pathway responsible for the activation of sporulation genes in response to nutritional stress. Spo0A may act in concert with spo0H (a sigma factor) to control the expression of some genes that are critical to the sporulation process.</text>
</comment>
<evidence type="ECO:0000259" key="13">
    <source>
        <dbReference type="PROSITE" id="PS50109"/>
    </source>
</evidence>
<feature type="domain" description="Histidine kinase" evidence="13">
    <location>
        <begin position="355"/>
        <end position="579"/>
    </location>
</feature>
<dbReference type="InterPro" id="IPR003661">
    <property type="entry name" value="HisK_dim/P_dom"/>
</dbReference>
<keyword evidence="6 15" id="KW-0418">Kinase</keyword>
<evidence type="ECO:0000313" key="16">
    <source>
        <dbReference type="Proteomes" id="UP000220752"/>
    </source>
</evidence>
<organism evidence="15 16">
    <name type="scientific">Faecalibacterium langellae</name>
    <dbReference type="NCBI Taxonomy" id="3435293"/>
    <lineage>
        <taxon>Bacteria</taxon>
        <taxon>Bacillati</taxon>
        <taxon>Bacillota</taxon>
        <taxon>Clostridia</taxon>
        <taxon>Eubacteriales</taxon>
        <taxon>Oscillospiraceae</taxon>
        <taxon>Faecalibacterium</taxon>
    </lineage>
</organism>
<dbReference type="InterPro" id="IPR001789">
    <property type="entry name" value="Sig_transdc_resp-reg_receiver"/>
</dbReference>
<protein>
    <recommendedName>
        <fullName evidence="9">Circadian input-output histidine kinase CikA</fullName>
        <ecNumber evidence="3">2.7.13.3</ecNumber>
    </recommendedName>
    <alternativeName>
        <fullName evidence="4">Stage 0 sporulation protein A homolog</fullName>
    </alternativeName>
</protein>
<name>A0A2A6Z908_9FIRM</name>
<dbReference type="InterPro" id="IPR036890">
    <property type="entry name" value="HATPase_C_sf"/>
</dbReference>
<keyword evidence="7" id="KW-0902">Two-component regulatory system</keyword>